<dbReference type="PANTHER" id="PTHR40036:SF1">
    <property type="entry name" value="MACROCIN O-METHYLTRANSFERASE"/>
    <property type="match status" value="1"/>
</dbReference>
<evidence type="ECO:0000313" key="3">
    <source>
        <dbReference type="Proteomes" id="UP001596220"/>
    </source>
</evidence>
<dbReference type="RefSeq" id="WP_380638560.1">
    <property type="nucleotide sequence ID" value="NZ_JBHSQO010000026.1"/>
</dbReference>
<dbReference type="GO" id="GO:0008168">
    <property type="term" value="F:methyltransferase activity"/>
    <property type="evidence" value="ECO:0007669"/>
    <property type="project" value="UniProtKB-KW"/>
</dbReference>
<dbReference type="PANTHER" id="PTHR40036">
    <property type="entry name" value="MACROCIN O-METHYLTRANSFERASE"/>
    <property type="match status" value="1"/>
</dbReference>
<keyword evidence="2" id="KW-0808">Transferase</keyword>
<keyword evidence="2" id="KW-0489">Methyltransferase</keyword>
<dbReference type="EC" id="2.1.1.-" evidence="2"/>
<dbReference type="SUPFAM" id="SSF53335">
    <property type="entry name" value="S-adenosyl-L-methionine-dependent methyltransferases"/>
    <property type="match status" value="1"/>
</dbReference>
<reference evidence="3" key="1">
    <citation type="journal article" date="2019" name="Int. J. Syst. Evol. Microbiol.">
        <title>The Global Catalogue of Microorganisms (GCM) 10K type strain sequencing project: providing services to taxonomists for standard genome sequencing and annotation.</title>
        <authorList>
            <consortium name="The Broad Institute Genomics Platform"/>
            <consortium name="The Broad Institute Genome Sequencing Center for Infectious Disease"/>
            <person name="Wu L."/>
            <person name="Ma J."/>
        </authorList>
    </citation>
    <scope>NUCLEOTIDE SEQUENCE [LARGE SCALE GENOMIC DNA]</scope>
    <source>
        <strain evidence="3">CGMCC 4.7246</strain>
    </source>
</reference>
<dbReference type="EMBL" id="JBHSQO010000026">
    <property type="protein sequence ID" value="MFC6092269.1"/>
    <property type="molecule type" value="Genomic_DNA"/>
</dbReference>
<evidence type="ECO:0000313" key="2">
    <source>
        <dbReference type="EMBL" id="MFC6092269.1"/>
    </source>
</evidence>
<proteinExistence type="predicted"/>
<organism evidence="2 3">
    <name type="scientific">Saccharothrix lopnurensis</name>
    <dbReference type="NCBI Taxonomy" id="1670621"/>
    <lineage>
        <taxon>Bacteria</taxon>
        <taxon>Bacillati</taxon>
        <taxon>Actinomycetota</taxon>
        <taxon>Actinomycetes</taxon>
        <taxon>Pseudonocardiales</taxon>
        <taxon>Pseudonocardiaceae</taxon>
        <taxon>Saccharothrix</taxon>
    </lineage>
</organism>
<feature type="region of interest" description="Disordered" evidence="1">
    <location>
        <begin position="1"/>
        <end position="31"/>
    </location>
</feature>
<sequence>MTPHNPPHAHQVPQAPSDPGTPPGADRDMSVFPHDSPAELSMKARLADLLENTPLPASDLVDALPLFLRRQQMADLLSMDELYRMVLDVPGVIMEFGVRHGRHLAAFTAMRGFREPHNPFRRIIGFDTFTGFPDVAEVDRVSPSAVPGRFALPAGYPDYLRQVVDAHAEGDAISHITGRTLVVEGDVRETLPRYLEDNPHTVIALAYFDLDIYEPTVAALRAVRPYLTRGSVLAFDEIDHPKWPGENLAFREALGLDHAALRLLPGRPAPAYLIWNG</sequence>
<accession>A0ABW1PA65</accession>
<dbReference type="GO" id="GO:0032259">
    <property type="term" value="P:methylation"/>
    <property type="evidence" value="ECO:0007669"/>
    <property type="project" value="UniProtKB-KW"/>
</dbReference>
<protein>
    <submittedName>
        <fullName evidence="2">Class I SAM-dependent methyltransferase</fullName>
        <ecNumber evidence="2">2.1.1.-</ecNumber>
    </submittedName>
</protein>
<dbReference type="InterPro" id="IPR029063">
    <property type="entry name" value="SAM-dependent_MTases_sf"/>
</dbReference>
<dbReference type="Proteomes" id="UP001596220">
    <property type="component" value="Unassembled WGS sequence"/>
</dbReference>
<dbReference type="Gene3D" id="3.40.50.150">
    <property type="entry name" value="Vaccinia Virus protein VP39"/>
    <property type="match status" value="1"/>
</dbReference>
<keyword evidence="3" id="KW-1185">Reference proteome</keyword>
<comment type="caution">
    <text evidence="2">The sequence shown here is derived from an EMBL/GenBank/DDBJ whole genome shotgun (WGS) entry which is preliminary data.</text>
</comment>
<name>A0ABW1PA65_9PSEU</name>
<evidence type="ECO:0000256" key="1">
    <source>
        <dbReference type="SAM" id="MobiDB-lite"/>
    </source>
</evidence>
<gene>
    <name evidence="2" type="ORF">ACFP3R_23610</name>
</gene>
<dbReference type="Pfam" id="PF13578">
    <property type="entry name" value="Methyltransf_24"/>
    <property type="match status" value="1"/>
</dbReference>
<dbReference type="InterPro" id="IPR008884">
    <property type="entry name" value="TylF_MeTrfase"/>
</dbReference>